<proteinExistence type="predicted"/>
<name>A0A0D0AFZ1_9AGAM</name>
<evidence type="ECO:0000313" key="3">
    <source>
        <dbReference type="Proteomes" id="UP000054485"/>
    </source>
</evidence>
<keyword evidence="1" id="KW-1133">Transmembrane helix</keyword>
<dbReference type="AlphaFoldDB" id="A0A0D0AFZ1"/>
<accession>A0A0D0AFZ1</accession>
<dbReference type="EMBL" id="KN835294">
    <property type="protein sequence ID" value="KIK40671.1"/>
    <property type="molecule type" value="Genomic_DNA"/>
</dbReference>
<feature type="transmembrane region" description="Helical" evidence="1">
    <location>
        <begin position="145"/>
        <end position="168"/>
    </location>
</feature>
<dbReference type="Proteomes" id="UP000054485">
    <property type="component" value="Unassembled WGS sequence"/>
</dbReference>
<evidence type="ECO:0000256" key="1">
    <source>
        <dbReference type="SAM" id="Phobius"/>
    </source>
</evidence>
<reference evidence="3" key="2">
    <citation type="submission" date="2015-01" db="EMBL/GenBank/DDBJ databases">
        <title>Evolutionary Origins and Diversification of the Mycorrhizal Mutualists.</title>
        <authorList>
            <consortium name="DOE Joint Genome Institute"/>
            <consortium name="Mycorrhizal Genomics Consortium"/>
            <person name="Kohler A."/>
            <person name="Kuo A."/>
            <person name="Nagy L.G."/>
            <person name="Floudas D."/>
            <person name="Copeland A."/>
            <person name="Barry K.W."/>
            <person name="Cichocki N."/>
            <person name="Veneault-Fourrey C."/>
            <person name="LaButti K."/>
            <person name="Lindquist E.A."/>
            <person name="Lipzen A."/>
            <person name="Lundell T."/>
            <person name="Morin E."/>
            <person name="Murat C."/>
            <person name="Riley R."/>
            <person name="Ohm R."/>
            <person name="Sun H."/>
            <person name="Tunlid A."/>
            <person name="Henrissat B."/>
            <person name="Grigoriev I.V."/>
            <person name="Hibbett D.S."/>
            <person name="Martin F."/>
        </authorList>
    </citation>
    <scope>NUCLEOTIDE SEQUENCE [LARGE SCALE GENOMIC DNA]</scope>
    <source>
        <strain evidence="3">UH-Slu-Lm8-n1</strain>
    </source>
</reference>
<keyword evidence="1" id="KW-0472">Membrane</keyword>
<feature type="transmembrane region" description="Helical" evidence="1">
    <location>
        <begin position="71"/>
        <end position="89"/>
    </location>
</feature>
<keyword evidence="1" id="KW-0812">Transmembrane</keyword>
<keyword evidence="3" id="KW-1185">Reference proteome</keyword>
<protein>
    <submittedName>
        <fullName evidence="2">Uncharacterized protein</fullName>
    </submittedName>
</protein>
<organism evidence="2 3">
    <name type="scientific">Suillus luteus UH-Slu-Lm8-n1</name>
    <dbReference type="NCBI Taxonomy" id="930992"/>
    <lineage>
        <taxon>Eukaryota</taxon>
        <taxon>Fungi</taxon>
        <taxon>Dikarya</taxon>
        <taxon>Basidiomycota</taxon>
        <taxon>Agaricomycotina</taxon>
        <taxon>Agaricomycetes</taxon>
        <taxon>Agaricomycetidae</taxon>
        <taxon>Boletales</taxon>
        <taxon>Suillineae</taxon>
        <taxon>Suillaceae</taxon>
        <taxon>Suillus</taxon>
    </lineage>
</organism>
<sequence>MTARIHAMYQRSKTILIVLLVVLLACTISSVVMTVIGNVGVSGVEEVLSGNHHCSENMSAEDTRLNAETTIPTTVWETLALCLAVWIVIKHFRELRKSPTGVKIRDCFTVLMKSHMLYFVTFALVSCFNLGTLSPNLSPSSVGVSFYYGIGEVAQAVQMFVLGPRLILSLREYHAQLVESSDEGTCVTTMNFYERGPASTGVSV</sequence>
<evidence type="ECO:0000313" key="2">
    <source>
        <dbReference type="EMBL" id="KIK40671.1"/>
    </source>
</evidence>
<dbReference type="InParanoid" id="A0A0D0AFZ1"/>
<gene>
    <name evidence="2" type="ORF">CY34DRAFT_806968</name>
</gene>
<feature type="transmembrane region" description="Helical" evidence="1">
    <location>
        <begin position="110"/>
        <end position="133"/>
    </location>
</feature>
<reference evidence="2 3" key="1">
    <citation type="submission" date="2014-04" db="EMBL/GenBank/DDBJ databases">
        <authorList>
            <consortium name="DOE Joint Genome Institute"/>
            <person name="Kuo A."/>
            <person name="Ruytinx J."/>
            <person name="Rineau F."/>
            <person name="Colpaert J."/>
            <person name="Kohler A."/>
            <person name="Nagy L.G."/>
            <person name="Floudas D."/>
            <person name="Copeland A."/>
            <person name="Barry K.W."/>
            <person name="Cichocki N."/>
            <person name="Veneault-Fourrey C."/>
            <person name="LaButti K."/>
            <person name="Lindquist E.A."/>
            <person name="Lipzen A."/>
            <person name="Lundell T."/>
            <person name="Morin E."/>
            <person name="Murat C."/>
            <person name="Sun H."/>
            <person name="Tunlid A."/>
            <person name="Henrissat B."/>
            <person name="Grigoriev I.V."/>
            <person name="Hibbett D.S."/>
            <person name="Martin F."/>
            <person name="Nordberg H.P."/>
            <person name="Cantor M.N."/>
            <person name="Hua S.X."/>
        </authorList>
    </citation>
    <scope>NUCLEOTIDE SEQUENCE [LARGE SCALE GENOMIC DNA]</scope>
    <source>
        <strain evidence="2 3">UH-Slu-Lm8-n1</strain>
    </source>
</reference>
<dbReference type="HOGENOM" id="CLU_057751_1_0_1"/>
<dbReference type="OrthoDB" id="2659516at2759"/>
<dbReference type="PROSITE" id="PS51257">
    <property type="entry name" value="PROKAR_LIPOPROTEIN"/>
    <property type="match status" value="1"/>
</dbReference>